<feature type="binding site" evidence="6">
    <location>
        <position position="503"/>
    </location>
    <ligand>
        <name>Ca(2+)</name>
        <dbReference type="ChEBI" id="CHEBI:29108"/>
    </ligand>
</feature>
<dbReference type="GO" id="GO:0004571">
    <property type="term" value="F:mannosyl-oligosaccharide 1,2-alpha-mannosidase activity"/>
    <property type="evidence" value="ECO:0007669"/>
    <property type="project" value="InterPro"/>
</dbReference>
<dbReference type="EC" id="3.2.1.-" evidence="7"/>
<dbReference type="Pfam" id="PF01532">
    <property type="entry name" value="Glyco_hydro_47"/>
    <property type="match status" value="1"/>
</dbReference>
<dbReference type="InterPro" id="IPR001382">
    <property type="entry name" value="Glyco_hydro_47"/>
</dbReference>
<feature type="active site" description="Proton donor" evidence="5">
    <location>
        <position position="160"/>
    </location>
</feature>
<keyword evidence="3" id="KW-0256">Endoplasmic reticulum</keyword>
<reference evidence="10" key="1">
    <citation type="submission" date="2020-11" db="EMBL/GenBank/DDBJ databases">
        <authorList>
            <person name="Tran Van P."/>
        </authorList>
    </citation>
    <scope>NUCLEOTIDE SEQUENCE</scope>
</reference>
<dbReference type="EMBL" id="CAJPEV010000254">
    <property type="protein sequence ID" value="CAG0883020.1"/>
    <property type="molecule type" value="Genomic_DNA"/>
</dbReference>
<keyword evidence="6" id="KW-0106">Calcium</keyword>
<dbReference type="Pfam" id="PF02225">
    <property type="entry name" value="PA"/>
    <property type="match status" value="1"/>
</dbReference>
<dbReference type="AlphaFoldDB" id="A0A7R8X845"/>
<dbReference type="Gene3D" id="3.50.30.30">
    <property type="match status" value="1"/>
</dbReference>
<evidence type="ECO:0000313" key="10">
    <source>
        <dbReference type="EMBL" id="CAD7242348.1"/>
    </source>
</evidence>
<dbReference type="InterPro" id="IPR003137">
    <property type="entry name" value="PA_domain"/>
</dbReference>
<evidence type="ECO:0000313" key="11">
    <source>
        <dbReference type="Proteomes" id="UP000677054"/>
    </source>
</evidence>
<feature type="active site" evidence="5">
    <location>
        <position position="417"/>
    </location>
</feature>
<dbReference type="InterPro" id="IPR012341">
    <property type="entry name" value="6hp_glycosidase-like_sf"/>
</dbReference>
<feature type="active site" evidence="5">
    <location>
        <position position="305"/>
    </location>
</feature>
<keyword evidence="7" id="KW-0326">Glycosidase</keyword>
<dbReference type="PRINTS" id="PR00747">
    <property type="entry name" value="GLYHDRLASE47"/>
</dbReference>
<keyword evidence="4" id="KW-0325">Glycoprotein</keyword>
<keyword evidence="7" id="KW-0378">Hydrolase</keyword>
<evidence type="ECO:0000256" key="5">
    <source>
        <dbReference type="PIRSR" id="PIRSR601382-1"/>
    </source>
</evidence>
<evidence type="ECO:0000259" key="9">
    <source>
        <dbReference type="Pfam" id="PF02225"/>
    </source>
</evidence>
<accession>A0A7R8X845</accession>
<dbReference type="GO" id="GO:0016020">
    <property type="term" value="C:membrane"/>
    <property type="evidence" value="ECO:0007669"/>
    <property type="project" value="InterPro"/>
</dbReference>
<dbReference type="PANTHER" id="PTHR45679:SF2">
    <property type="entry name" value="ER DEGRADATION-ENHANCING ALPHA-MANNOSIDASE-LIKE PROTEIN 3"/>
    <property type="match status" value="1"/>
</dbReference>
<dbReference type="OrthoDB" id="8118055at2759"/>
<evidence type="ECO:0000256" key="7">
    <source>
        <dbReference type="RuleBase" id="RU361193"/>
    </source>
</evidence>
<dbReference type="InterPro" id="IPR044674">
    <property type="entry name" value="EDEM1/2/3"/>
</dbReference>
<evidence type="ECO:0000256" key="1">
    <source>
        <dbReference type="ARBA" id="ARBA00004240"/>
    </source>
</evidence>
<comment type="cofactor">
    <cofactor evidence="6">
        <name>Ca(2+)</name>
        <dbReference type="ChEBI" id="CHEBI:29108"/>
    </cofactor>
</comment>
<dbReference type="GO" id="GO:0005975">
    <property type="term" value="P:carbohydrate metabolic process"/>
    <property type="evidence" value="ECO:0007669"/>
    <property type="project" value="InterPro"/>
</dbReference>
<feature type="chain" id="PRO_5036209089" description="alpha-1,2-Mannosidase" evidence="8">
    <location>
        <begin position="20"/>
        <end position="1196"/>
    </location>
</feature>
<keyword evidence="11" id="KW-1185">Reference proteome</keyword>
<dbReference type="Gene3D" id="1.50.10.10">
    <property type="match status" value="2"/>
</dbReference>
<comment type="similarity">
    <text evidence="2 7">Belongs to the glycosyl hydrolase 47 family.</text>
</comment>
<feature type="signal peptide" evidence="8">
    <location>
        <begin position="1"/>
        <end position="19"/>
    </location>
</feature>
<evidence type="ECO:0000256" key="3">
    <source>
        <dbReference type="ARBA" id="ARBA00022824"/>
    </source>
</evidence>
<keyword evidence="8" id="KW-0732">Signal</keyword>
<feature type="active site" description="Proton donor" evidence="5">
    <location>
        <position position="399"/>
    </location>
</feature>
<feature type="domain" description="PA" evidence="9">
    <location>
        <begin position="690"/>
        <end position="782"/>
    </location>
</feature>
<dbReference type="SUPFAM" id="SSF48225">
    <property type="entry name" value="Seven-hairpin glycosidases"/>
    <property type="match status" value="1"/>
</dbReference>
<dbReference type="GO" id="GO:0044322">
    <property type="term" value="C:endoplasmic reticulum quality control compartment"/>
    <property type="evidence" value="ECO:0007669"/>
    <property type="project" value="GOC"/>
</dbReference>
<dbReference type="GO" id="GO:0005509">
    <property type="term" value="F:calcium ion binding"/>
    <property type="evidence" value="ECO:0007669"/>
    <property type="project" value="InterPro"/>
</dbReference>
<dbReference type="PANTHER" id="PTHR45679">
    <property type="entry name" value="ER DEGRADATION-ENHANCING ALPHA-MANNOSIDASE-LIKE PROTEIN 2"/>
    <property type="match status" value="1"/>
</dbReference>
<dbReference type="InterPro" id="IPR046450">
    <property type="entry name" value="PA_dom_sf"/>
</dbReference>
<evidence type="ECO:0000256" key="6">
    <source>
        <dbReference type="PIRSR" id="PIRSR601382-2"/>
    </source>
</evidence>
<protein>
    <recommendedName>
        <fullName evidence="7">alpha-1,2-Mannosidase</fullName>
        <ecNumber evidence="7">3.2.1.-</ecNumber>
    </recommendedName>
</protein>
<evidence type="ECO:0000256" key="2">
    <source>
        <dbReference type="ARBA" id="ARBA00007658"/>
    </source>
</evidence>
<gene>
    <name evidence="10" type="ORF">DSTB1V02_LOCUS2317</name>
</gene>
<name>A0A7R8X845_9CRUS</name>
<sequence>MNVIRVHTFWCLMVFLSEAYISSSHNAQPITKEEKKELREEAKEMFYHAYNSYMLHAYPADELMPLSCKGRYRGSEQSRGDIDEAIGKLAALVQSFAVRLTLKPLSFNSFVLFNCFIFSLTLVDTMDTLAILGDLDEFEKAVKLASNITFARDVIVSVFETNIRMVGGLLSGHILASYMQDRLGRLRWYRGELLNLAKELGYRLLPAFNTSTGLPYAKVNLLHGLPQELLAGCRETCTACAGTMILEFGALSRLTGEPIFEEKARRALDALWHLRHRASDLVGTVLNIHNGDWVRRDSGVGAGIDSYYEYLLKGYILLGEDKYLNRFNRHYQAVMKYVSQGPLLIDVHMHRPHTNARNFMDALLAFWPGLQVLKGDIKPAIETHEVLYQVMQRHNFIPEAFTTDFQVHWGQHPLRPEFLESTYLLYHATGDPYYLEVGKKVLKSLQIHARVPCGFAAVSDVRTGVHEDRMDSFVLAETFKYLYLLFAEPEELLLDLDQFIFTTEAHLLPLSLARLSNVTAIPVPEGKEDSFLYDVIEEDDLTCPNIHFLFPEDSEKFASRIREPLQHLVEDVFPPSRMPIKRRLRASQFQAANQEHLKLLQEMGISIMVLPDGRVQLSHTAANAKNPEAAHEGLLFMQEMVDISATSGPESVPKMVSWTVSLGEGVIALDGVEAGPAHFGHEIKEGEIVSGQAVLVEPFHVCSDIQNNGELIGKIAVMERGNCMFVDKARRVEKAGAIGGIVVDNVSGTSSATSPMFAMSGDGTNDVNIPLLFLFETEGQKLLSAIAHSSSLEVMLSAKLPHLSAKKETVKELVVDQDAAAIGEIPGPAEDKTIQAMRQSVKRHLEEKIQEELQERIQAKTMDEKIKVTVLDSGDIWVEEERDSIITQTVIHEGVKIWQKGIVERVDVSSQLKEETKATPTKIGEQSVKYEESKGINLESEEDAKKLPGALVKGVGNGGEKQASAVDPSAENDFSEILEWLEVDSLGEGNQVMLSVLKPTLLKMMALEKEHSQLDQSLGALDGAIDHLKSLLKSVDQPDINLDALVNRPRQKASSLQGIFSDLKERVRNLVDLKKKDDLKPKPNIFGRFFNSPEVVQLLLTLLEGMENDEEMVSAAHALINSIHDQSKFWQSLAKYLRFIMGRPQYKEMLGHMVKELSGEEMDINEAIEEAVRWYESMASDADAQSLNRTLHPQEV</sequence>
<organism evidence="10">
    <name type="scientific">Darwinula stevensoni</name>
    <dbReference type="NCBI Taxonomy" id="69355"/>
    <lineage>
        <taxon>Eukaryota</taxon>
        <taxon>Metazoa</taxon>
        <taxon>Ecdysozoa</taxon>
        <taxon>Arthropoda</taxon>
        <taxon>Crustacea</taxon>
        <taxon>Oligostraca</taxon>
        <taxon>Ostracoda</taxon>
        <taxon>Podocopa</taxon>
        <taxon>Podocopida</taxon>
        <taxon>Darwinulocopina</taxon>
        <taxon>Darwinuloidea</taxon>
        <taxon>Darwinulidae</taxon>
        <taxon>Darwinula</taxon>
    </lineage>
</organism>
<dbReference type="InterPro" id="IPR036026">
    <property type="entry name" value="Seven-hairpin_glycosidases"/>
</dbReference>
<keyword evidence="6" id="KW-0479">Metal-binding</keyword>
<dbReference type="GO" id="GO:1904380">
    <property type="term" value="P:endoplasmic reticulum mannose trimming"/>
    <property type="evidence" value="ECO:0007669"/>
    <property type="project" value="InterPro"/>
</dbReference>
<evidence type="ECO:0000256" key="4">
    <source>
        <dbReference type="ARBA" id="ARBA00023180"/>
    </source>
</evidence>
<proteinExistence type="inferred from homology"/>
<comment type="subcellular location">
    <subcellularLocation>
        <location evidence="1">Endoplasmic reticulum</location>
    </subcellularLocation>
</comment>
<evidence type="ECO:0000256" key="8">
    <source>
        <dbReference type="SAM" id="SignalP"/>
    </source>
</evidence>
<dbReference type="SUPFAM" id="SSF52025">
    <property type="entry name" value="PA domain"/>
    <property type="match status" value="1"/>
</dbReference>
<dbReference type="EMBL" id="LR899771">
    <property type="protein sequence ID" value="CAD7242348.1"/>
    <property type="molecule type" value="Genomic_DNA"/>
</dbReference>
<dbReference type="Proteomes" id="UP000677054">
    <property type="component" value="Unassembled WGS sequence"/>
</dbReference>